<dbReference type="PANTHER" id="PTHR28139">
    <property type="entry name" value="UPF0768 PROTEIN YBL029C-A"/>
    <property type="match status" value="1"/>
</dbReference>
<dbReference type="STRING" id="1353952.A0A165DU17"/>
<proteinExistence type="predicted"/>
<feature type="compositionally biased region" description="Pro residues" evidence="1">
    <location>
        <begin position="124"/>
        <end position="135"/>
    </location>
</feature>
<feature type="compositionally biased region" description="Pro residues" evidence="1">
    <location>
        <begin position="149"/>
        <end position="160"/>
    </location>
</feature>
<name>A0A165DU17_9BASI</name>
<feature type="compositionally biased region" description="Gly residues" evidence="1">
    <location>
        <begin position="136"/>
        <end position="147"/>
    </location>
</feature>
<dbReference type="Proteomes" id="UP000076842">
    <property type="component" value="Unassembled WGS sequence"/>
</dbReference>
<feature type="region of interest" description="Disordered" evidence="1">
    <location>
        <begin position="65"/>
        <end position="160"/>
    </location>
</feature>
<dbReference type="AlphaFoldDB" id="A0A165DU17"/>
<evidence type="ECO:0000313" key="2">
    <source>
        <dbReference type="EMBL" id="KZT53542.1"/>
    </source>
</evidence>
<gene>
    <name evidence="2" type="ORF">CALCODRAFT_439948</name>
</gene>
<accession>A0A165DU17</accession>
<evidence type="ECO:0000256" key="1">
    <source>
        <dbReference type="SAM" id="MobiDB-lite"/>
    </source>
</evidence>
<evidence type="ECO:0000313" key="3">
    <source>
        <dbReference type="Proteomes" id="UP000076842"/>
    </source>
</evidence>
<keyword evidence="3" id="KW-1185">Reference proteome</keyword>
<feature type="compositionally biased region" description="Low complexity" evidence="1">
    <location>
        <begin position="65"/>
        <end position="86"/>
    </location>
</feature>
<evidence type="ECO:0008006" key="4">
    <source>
        <dbReference type="Google" id="ProtNLM"/>
    </source>
</evidence>
<organism evidence="2 3">
    <name type="scientific">Calocera cornea HHB12733</name>
    <dbReference type="NCBI Taxonomy" id="1353952"/>
    <lineage>
        <taxon>Eukaryota</taxon>
        <taxon>Fungi</taxon>
        <taxon>Dikarya</taxon>
        <taxon>Basidiomycota</taxon>
        <taxon>Agaricomycotina</taxon>
        <taxon>Dacrymycetes</taxon>
        <taxon>Dacrymycetales</taxon>
        <taxon>Dacrymycetaceae</taxon>
        <taxon>Calocera</taxon>
    </lineage>
</organism>
<dbReference type="EMBL" id="KV424034">
    <property type="protein sequence ID" value="KZT53542.1"/>
    <property type="molecule type" value="Genomic_DNA"/>
</dbReference>
<protein>
    <recommendedName>
        <fullName evidence="4">Zinc-ribbon 15 domain-containing protein</fullName>
    </recommendedName>
</protein>
<dbReference type="InParanoid" id="A0A165DU17"/>
<reference evidence="2 3" key="1">
    <citation type="journal article" date="2016" name="Mol. Biol. Evol.">
        <title>Comparative Genomics of Early-Diverging Mushroom-Forming Fungi Provides Insights into the Origins of Lignocellulose Decay Capabilities.</title>
        <authorList>
            <person name="Nagy L.G."/>
            <person name="Riley R."/>
            <person name="Tritt A."/>
            <person name="Adam C."/>
            <person name="Daum C."/>
            <person name="Floudas D."/>
            <person name="Sun H."/>
            <person name="Yadav J.S."/>
            <person name="Pangilinan J."/>
            <person name="Larsson K.H."/>
            <person name="Matsuura K."/>
            <person name="Barry K."/>
            <person name="Labutti K."/>
            <person name="Kuo R."/>
            <person name="Ohm R.A."/>
            <person name="Bhattacharya S.S."/>
            <person name="Shirouzu T."/>
            <person name="Yoshinaga Y."/>
            <person name="Martin F.M."/>
            <person name="Grigoriev I.V."/>
            <person name="Hibbett D.S."/>
        </authorList>
    </citation>
    <scope>NUCLEOTIDE SEQUENCE [LARGE SCALE GENOMIC DNA]</scope>
    <source>
        <strain evidence="2 3">HHB12733</strain>
    </source>
</reference>
<sequence length="160" mass="16621">GCPTKISADNSGPPMVCPRCHNPSVHGAKSRMWFEFCFVPLIPCQSEQIWYCPICSWEAAQAGNPQPALAQPGYGGPAQQQYTQPGYQPPPNAAQGWGAQGGWGNQGAHPYPSPGAPGQAGMPPYVPPQGGPPPQGKGGYQQGGGYGAPYPPGQPPPPPH</sequence>
<dbReference type="OrthoDB" id="5545479at2759"/>
<feature type="non-terminal residue" evidence="2">
    <location>
        <position position="1"/>
    </location>
</feature>
<dbReference type="PANTHER" id="PTHR28139:SF1">
    <property type="entry name" value="UPF0768 PROTEIN YBL029C-A"/>
    <property type="match status" value="1"/>
</dbReference>